<evidence type="ECO:0000313" key="10">
    <source>
        <dbReference type="EMBL" id="CAK9157654.1"/>
    </source>
</evidence>
<feature type="transmembrane region" description="Helical" evidence="8">
    <location>
        <begin position="131"/>
        <end position="151"/>
    </location>
</feature>
<keyword evidence="4 8" id="KW-1133">Transmembrane helix</keyword>
<feature type="transmembrane region" description="Helical" evidence="8">
    <location>
        <begin position="436"/>
        <end position="458"/>
    </location>
</feature>
<dbReference type="PROSITE" id="PS50850">
    <property type="entry name" value="MFS"/>
    <property type="match status" value="1"/>
</dbReference>
<keyword evidence="5 8" id="KW-0472">Membrane</keyword>
<feature type="transmembrane region" description="Helical" evidence="8">
    <location>
        <begin position="163"/>
        <end position="181"/>
    </location>
</feature>
<evidence type="ECO:0000256" key="6">
    <source>
        <dbReference type="ARBA" id="ARBA00044504"/>
    </source>
</evidence>
<comment type="catalytic activity">
    <reaction evidence="7">
        <text>phosphate(in) + H(+)(in) = phosphate(out) + H(+)(out)</text>
        <dbReference type="Rhea" id="RHEA:29939"/>
        <dbReference type="ChEBI" id="CHEBI:15378"/>
        <dbReference type="ChEBI" id="CHEBI:43474"/>
    </reaction>
    <physiologicalReaction direction="right-to-left" evidence="7">
        <dbReference type="Rhea" id="RHEA:29941"/>
    </physiologicalReaction>
</comment>
<dbReference type="InterPro" id="IPR036259">
    <property type="entry name" value="MFS_trans_sf"/>
</dbReference>
<dbReference type="Pfam" id="PF00083">
    <property type="entry name" value="Sugar_tr"/>
    <property type="match status" value="1"/>
</dbReference>
<dbReference type="InterPro" id="IPR005828">
    <property type="entry name" value="MFS_sugar_transport-like"/>
</dbReference>
<evidence type="ECO:0000313" key="11">
    <source>
        <dbReference type="Proteomes" id="UP001642360"/>
    </source>
</evidence>
<feature type="transmembrane region" description="Helical" evidence="8">
    <location>
        <begin position="496"/>
        <end position="515"/>
    </location>
</feature>
<keyword evidence="11" id="KW-1185">Reference proteome</keyword>
<dbReference type="SUPFAM" id="SSF103473">
    <property type="entry name" value="MFS general substrate transporter"/>
    <property type="match status" value="1"/>
</dbReference>
<feature type="domain" description="Major facilitator superfamily (MFS) profile" evidence="9">
    <location>
        <begin position="56"/>
        <end position="520"/>
    </location>
</feature>
<evidence type="ECO:0000256" key="8">
    <source>
        <dbReference type="SAM" id="Phobius"/>
    </source>
</evidence>
<evidence type="ECO:0000259" key="9">
    <source>
        <dbReference type="PROSITE" id="PS50850"/>
    </source>
</evidence>
<feature type="transmembrane region" description="Helical" evidence="8">
    <location>
        <begin position="221"/>
        <end position="244"/>
    </location>
</feature>
<feature type="transmembrane region" description="Helical" evidence="8">
    <location>
        <begin position="379"/>
        <end position="401"/>
    </location>
</feature>
<name>A0ABC8SKE3_9AQUA</name>
<dbReference type="PANTHER" id="PTHR24064">
    <property type="entry name" value="SOLUTE CARRIER FAMILY 22 MEMBER"/>
    <property type="match status" value="1"/>
</dbReference>
<dbReference type="InterPro" id="IPR020846">
    <property type="entry name" value="MFS_dom"/>
</dbReference>
<comment type="subcellular location">
    <subcellularLocation>
        <location evidence="1">Membrane</location>
        <topology evidence="1">Multi-pass membrane protein</topology>
    </subcellularLocation>
</comment>
<sequence length="540" mass="58298">MPNTSSSLSDTGDHDLRLPLIPPVKTLDGDRKPQKLCIDDMLRKYCGEFGSWQLRHFLLTTLAWALEAFHTMVMIFADREPGWRCLDGGLGSGCSPEANSVCGLEPGTWEWIGGPGSSTVAQWGLVCAQKYRVGLVQALFFGGCMIGAGIFGHLSDSRLGRKGSLMVVCILNAIFGCLTALSPNYWIYALCRLLTGFSTGGVGLCAFVLATEPVGPTKRGIAGMSTFYFFSGGIAILSGVAYIFRSWRALYIASSIPSILFLVVILPFVSESPRWYLIRGKIDQAMKIMRNIAKSNGNHLPDGVSLALDDEAGGNPNVAQINKNPVVEETKEAITGSLIDVLKSPLTRRRLFLVIAINFSCSVVYYGLSLNVVNLETNIYLNVLLNAVSEMPAFLLTAVLLDKFGRKPLAIGTQWFSGFFCIIGSLLKSYGMWKTVRMACGILGIFGMAGTYNLLFIYTIELFPTVVRNAALGCATQAAQMGAILAPFVVVLGSHIPFAVFGVCGVVGGVLAFYLPETLNRPLFDTMAGMEGGESAWTVA</sequence>
<proteinExistence type="inferred from homology"/>
<evidence type="ECO:0000256" key="3">
    <source>
        <dbReference type="ARBA" id="ARBA00022692"/>
    </source>
</evidence>
<feature type="transmembrane region" description="Helical" evidence="8">
    <location>
        <begin position="187"/>
        <end position="209"/>
    </location>
</feature>
<evidence type="ECO:0000256" key="2">
    <source>
        <dbReference type="ARBA" id="ARBA00022448"/>
    </source>
</evidence>
<dbReference type="PROSITE" id="PS00216">
    <property type="entry name" value="SUGAR_TRANSPORT_1"/>
    <property type="match status" value="1"/>
</dbReference>
<evidence type="ECO:0000256" key="1">
    <source>
        <dbReference type="ARBA" id="ARBA00004141"/>
    </source>
</evidence>
<accession>A0ABC8SKE3</accession>
<evidence type="ECO:0000256" key="5">
    <source>
        <dbReference type="ARBA" id="ARBA00023136"/>
    </source>
</evidence>
<protein>
    <recommendedName>
        <fullName evidence="9">Major facilitator superfamily (MFS) profile domain-containing protein</fullName>
    </recommendedName>
</protein>
<feature type="transmembrane region" description="Helical" evidence="8">
    <location>
        <begin position="408"/>
        <end position="430"/>
    </location>
</feature>
<dbReference type="GO" id="GO:0016020">
    <property type="term" value="C:membrane"/>
    <property type="evidence" value="ECO:0007669"/>
    <property type="project" value="UniProtKB-SubCell"/>
</dbReference>
<dbReference type="EMBL" id="CAUOFW020003037">
    <property type="protein sequence ID" value="CAK9157654.1"/>
    <property type="molecule type" value="Genomic_DNA"/>
</dbReference>
<comment type="similarity">
    <text evidence="6">Belongs to the major facilitator superfamily. Phosphate:H(+) symporter (TC 2.A.1.9) family.</text>
</comment>
<keyword evidence="2" id="KW-0813">Transport</keyword>
<dbReference type="AlphaFoldDB" id="A0ABC8SKE3"/>
<dbReference type="PROSITE" id="PS00217">
    <property type="entry name" value="SUGAR_TRANSPORT_2"/>
    <property type="match status" value="1"/>
</dbReference>
<reference evidence="10 11" key="1">
    <citation type="submission" date="2024-02" db="EMBL/GenBank/DDBJ databases">
        <authorList>
            <person name="Vignale AGUSTIN F."/>
            <person name="Sosa J E."/>
            <person name="Modenutti C."/>
        </authorList>
    </citation>
    <scope>NUCLEOTIDE SEQUENCE [LARGE SCALE GENOMIC DNA]</scope>
</reference>
<dbReference type="InterPro" id="IPR005829">
    <property type="entry name" value="Sugar_transporter_CS"/>
</dbReference>
<organism evidence="10 11">
    <name type="scientific">Ilex paraguariensis</name>
    <name type="common">yerba mate</name>
    <dbReference type="NCBI Taxonomy" id="185542"/>
    <lineage>
        <taxon>Eukaryota</taxon>
        <taxon>Viridiplantae</taxon>
        <taxon>Streptophyta</taxon>
        <taxon>Embryophyta</taxon>
        <taxon>Tracheophyta</taxon>
        <taxon>Spermatophyta</taxon>
        <taxon>Magnoliopsida</taxon>
        <taxon>eudicotyledons</taxon>
        <taxon>Gunneridae</taxon>
        <taxon>Pentapetalae</taxon>
        <taxon>asterids</taxon>
        <taxon>campanulids</taxon>
        <taxon>Aquifoliales</taxon>
        <taxon>Aquifoliaceae</taxon>
        <taxon>Ilex</taxon>
    </lineage>
</organism>
<gene>
    <name evidence="10" type="ORF">ILEXP_LOCUS26212</name>
</gene>
<keyword evidence="3 8" id="KW-0812">Transmembrane</keyword>
<evidence type="ECO:0000256" key="7">
    <source>
        <dbReference type="ARBA" id="ARBA00049011"/>
    </source>
</evidence>
<dbReference type="Gene3D" id="1.20.1250.20">
    <property type="entry name" value="MFS general substrate transporter like domains"/>
    <property type="match status" value="1"/>
</dbReference>
<feature type="transmembrane region" description="Helical" evidence="8">
    <location>
        <begin position="351"/>
        <end position="373"/>
    </location>
</feature>
<evidence type="ECO:0000256" key="4">
    <source>
        <dbReference type="ARBA" id="ARBA00022989"/>
    </source>
</evidence>
<comment type="caution">
    <text evidence="10">The sequence shown here is derived from an EMBL/GenBank/DDBJ whole genome shotgun (WGS) entry which is preliminary data.</text>
</comment>
<dbReference type="Proteomes" id="UP001642360">
    <property type="component" value="Unassembled WGS sequence"/>
</dbReference>
<feature type="transmembrane region" description="Helical" evidence="8">
    <location>
        <begin position="250"/>
        <end position="269"/>
    </location>
</feature>